<accession>A0A7L6AWY8</accession>
<evidence type="ECO:0000313" key="2">
    <source>
        <dbReference type="Proteomes" id="UP000510621"/>
    </source>
</evidence>
<keyword evidence="2" id="KW-1185">Reference proteome</keyword>
<dbReference type="KEGG" id="this:HZT40_20080"/>
<dbReference type="AlphaFoldDB" id="A0A7L6AWY8"/>
<evidence type="ECO:0008006" key="3">
    <source>
        <dbReference type="Google" id="ProtNLM"/>
    </source>
</evidence>
<name>A0A7L6AWY8_9GAMM</name>
<dbReference type="SUPFAM" id="SSF52833">
    <property type="entry name" value="Thioredoxin-like"/>
    <property type="match status" value="1"/>
</dbReference>
<gene>
    <name evidence="1" type="ORF">HZT40_20080</name>
</gene>
<evidence type="ECO:0000313" key="1">
    <source>
        <dbReference type="EMBL" id="QLQ33512.1"/>
    </source>
</evidence>
<proteinExistence type="predicted"/>
<sequence>MIDNDFSYWKALGNRYWPAFYLIDKQGRLRARYVGETHAGDKRAKAVEAKVSQLLGRRINRRPA</sequence>
<dbReference type="EMBL" id="CP059265">
    <property type="protein sequence ID" value="QLQ33512.1"/>
    <property type="molecule type" value="Genomic_DNA"/>
</dbReference>
<organism evidence="1 2">
    <name type="scientific">Candidatus Thiothrix singaporensis</name>
    <dbReference type="NCBI Taxonomy" id="2799669"/>
    <lineage>
        <taxon>Bacteria</taxon>
        <taxon>Pseudomonadati</taxon>
        <taxon>Pseudomonadota</taxon>
        <taxon>Gammaproteobacteria</taxon>
        <taxon>Thiotrichales</taxon>
        <taxon>Thiotrichaceae</taxon>
        <taxon>Thiothrix</taxon>
    </lineage>
</organism>
<dbReference type="InterPro" id="IPR036249">
    <property type="entry name" value="Thioredoxin-like_sf"/>
</dbReference>
<reference evidence="1" key="1">
    <citation type="submission" date="2020-06" db="EMBL/GenBank/DDBJ databases">
        <title>Analysis procedures for assessing recovery of high quality, complete, closed genomes from Nanopore long read metagenome sequencing.</title>
        <authorList>
            <person name="Bessarab I."/>
            <person name="Arumugam K."/>
            <person name="Haryono M."/>
            <person name="Liu X."/>
            <person name="Roy S."/>
            <person name="Zuniga-Montanez R.E."/>
            <person name="Qiu G."/>
            <person name="Drautz-Moses D.I."/>
            <person name="Law Y.Y."/>
            <person name="Wuertz S."/>
            <person name="Lauro F.M."/>
            <person name="Huson D.H."/>
            <person name="Williams R.B."/>
        </authorList>
    </citation>
    <scope>NUCLEOTIDE SEQUENCE [LARGE SCALE GENOMIC DNA]</scope>
    <source>
        <strain evidence="1">SSD2</strain>
    </source>
</reference>
<dbReference type="Gene3D" id="3.40.30.10">
    <property type="entry name" value="Glutaredoxin"/>
    <property type="match status" value="1"/>
</dbReference>
<protein>
    <recommendedName>
        <fullName evidence="3">Redoxin domain-containing protein</fullName>
    </recommendedName>
</protein>
<dbReference type="Proteomes" id="UP000510621">
    <property type="component" value="Chromosome"/>
</dbReference>